<dbReference type="PANTHER" id="PTHR38590:SF1">
    <property type="entry name" value="BLL0828 PROTEIN"/>
    <property type="match status" value="1"/>
</dbReference>
<name>A0A919F5V7_9XANT</name>
<comment type="caution">
    <text evidence="2">The sequence shown here is derived from an EMBL/GenBank/DDBJ whole genome shotgun (WGS) entry which is preliminary data.</text>
</comment>
<dbReference type="CDD" id="cd01038">
    <property type="entry name" value="Endonuclease_DUF559"/>
    <property type="match status" value="1"/>
</dbReference>
<sequence>MRNGQKTSSARVLRGRMTDAERRLWYRLRDRRLFGCKFRRQCPIGPYVVDFACLERRLVIELDGSQHLDCQADSRRDAFLAGEGFAVLRFWNNEALATTGTVCGEIARWLAEHRPIPYRPPHGGIP</sequence>
<protein>
    <recommendedName>
        <fullName evidence="1">DUF559 domain-containing protein</fullName>
    </recommendedName>
</protein>
<dbReference type="EMBL" id="BNBA01000005">
    <property type="protein sequence ID" value="GHH49562.1"/>
    <property type="molecule type" value="Genomic_DNA"/>
</dbReference>
<dbReference type="AlphaFoldDB" id="A0A919F5V7"/>
<evidence type="ECO:0000313" key="2">
    <source>
        <dbReference type="EMBL" id="GHH49562.1"/>
    </source>
</evidence>
<reference evidence="2" key="1">
    <citation type="journal article" date="2014" name="Int. J. Syst. Evol. Microbiol.">
        <title>Complete genome sequence of Corynebacterium casei LMG S-19264T (=DSM 44701T), isolated from a smear-ripened cheese.</title>
        <authorList>
            <consortium name="US DOE Joint Genome Institute (JGI-PGF)"/>
            <person name="Walter F."/>
            <person name="Albersmeier A."/>
            <person name="Kalinowski J."/>
            <person name="Ruckert C."/>
        </authorList>
    </citation>
    <scope>NUCLEOTIDE SEQUENCE</scope>
    <source>
        <strain evidence="2">JCM 13306</strain>
    </source>
</reference>
<gene>
    <name evidence="2" type="ORF">GCM10009090_09180</name>
</gene>
<feature type="domain" description="DUF559" evidence="1">
    <location>
        <begin position="6"/>
        <end position="109"/>
    </location>
</feature>
<reference evidence="2" key="2">
    <citation type="submission" date="2020-09" db="EMBL/GenBank/DDBJ databases">
        <authorList>
            <person name="Sun Q."/>
            <person name="Ohkuma M."/>
        </authorList>
    </citation>
    <scope>NUCLEOTIDE SEQUENCE</scope>
    <source>
        <strain evidence="2">JCM 13306</strain>
    </source>
</reference>
<dbReference type="Proteomes" id="UP000623958">
    <property type="component" value="Unassembled WGS sequence"/>
</dbReference>
<keyword evidence="3" id="KW-1185">Reference proteome</keyword>
<dbReference type="InterPro" id="IPR011335">
    <property type="entry name" value="Restrct_endonuc-II-like"/>
</dbReference>
<dbReference type="PANTHER" id="PTHR38590">
    <property type="entry name" value="BLL0828 PROTEIN"/>
    <property type="match status" value="1"/>
</dbReference>
<evidence type="ECO:0000313" key="3">
    <source>
        <dbReference type="Proteomes" id="UP000623958"/>
    </source>
</evidence>
<dbReference type="RefSeq" id="WP_434028680.1">
    <property type="nucleotide sequence ID" value="NZ_BNBA01000005.1"/>
</dbReference>
<dbReference type="Pfam" id="PF04480">
    <property type="entry name" value="DUF559"/>
    <property type="match status" value="1"/>
</dbReference>
<dbReference type="Gene3D" id="3.40.960.10">
    <property type="entry name" value="VSR Endonuclease"/>
    <property type="match status" value="1"/>
</dbReference>
<accession>A0A919F5V7</accession>
<organism evidence="2 3">
    <name type="scientific">Xanthomonas boreopolis</name>
    <dbReference type="NCBI Taxonomy" id="86183"/>
    <lineage>
        <taxon>Bacteria</taxon>
        <taxon>Pseudomonadati</taxon>
        <taxon>Pseudomonadota</taxon>
        <taxon>Gammaproteobacteria</taxon>
        <taxon>Lysobacterales</taxon>
        <taxon>Lysobacteraceae</taxon>
        <taxon>Xanthomonas</taxon>
    </lineage>
</organism>
<evidence type="ECO:0000259" key="1">
    <source>
        <dbReference type="Pfam" id="PF04480"/>
    </source>
</evidence>
<dbReference type="InterPro" id="IPR007569">
    <property type="entry name" value="DUF559"/>
</dbReference>
<dbReference type="SUPFAM" id="SSF52980">
    <property type="entry name" value="Restriction endonuclease-like"/>
    <property type="match status" value="1"/>
</dbReference>
<dbReference type="InterPro" id="IPR047216">
    <property type="entry name" value="Endonuclease_DUF559_bact"/>
</dbReference>
<proteinExistence type="predicted"/>